<dbReference type="NCBIfam" id="TIGR00016">
    <property type="entry name" value="ackA"/>
    <property type="match status" value="1"/>
</dbReference>
<dbReference type="HAMAP" id="MF_00020">
    <property type="entry name" value="Acetate_kinase"/>
    <property type="match status" value="1"/>
</dbReference>
<keyword evidence="10" id="KW-1185">Reference proteome</keyword>
<organism evidence="9 10">
    <name type="scientific">Clostridium estertheticum subsp. estertheticum</name>
    <dbReference type="NCBI Taxonomy" id="1552"/>
    <lineage>
        <taxon>Bacteria</taxon>
        <taxon>Bacillati</taxon>
        <taxon>Bacillota</taxon>
        <taxon>Clostridia</taxon>
        <taxon>Eubacteriales</taxon>
        <taxon>Clostridiaceae</taxon>
        <taxon>Clostridium</taxon>
    </lineage>
</organism>
<reference evidence="10" key="1">
    <citation type="journal article" date="2016" name="Front. Microbiol.">
        <title>Complete Genome Sequence of Clostridium estertheticum DSM 8809, a Microbe Identified in Spoiled Vacuum Packed Beef.</title>
        <authorList>
            <person name="Yu Z."/>
            <person name="Gunn L."/>
            <person name="Brennan E."/>
            <person name="Reid R."/>
            <person name="Wall P.G."/>
            <person name="Gaora O.P."/>
            <person name="Hurley D."/>
            <person name="Bolton D."/>
            <person name="Fanning S."/>
        </authorList>
    </citation>
    <scope>NUCLEOTIDE SEQUENCE [LARGE SCALE GENOMIC DNA]</scope>
    <source>
        <strain evidence="10">DSM 8809</strain>
    </source>
</reference>
<feature type="binding site" evidence="7">
    <location>
        <position position="7"/>
    </location>
    <ligand>
        <name>Mg(2+)</name>
        <dbReference type="ChEBI" id="CHEBI:18420"/>
    </ligand>
</feature>
<dbReference type="SUPFAM" id="SSF53067">
    <property type="entry name" value="Actin-like ATPase domain"/>
    <property type="match status" value="2"/>
</dbReference>
<comment type="similarity">
    <text evidence="1 7 8">Belongs to the acetokinase family.</text>
</comment>
<name>A0A1J0GI14_9CLOT</name>
<evidence type="ECO:0000256" key="5">
    <source>
        <dbReference type="ARBA" id="ARBA00022777"/>
    </source>
</evidence>
<dbReference type="PIRSF" id="PIRSF000722">
    <property type="entry name" value="Acetate_prop_kin"/>
    <property type="match status" value="1"/>
</dbReference>
<dbReference type="RefSeq" id="WP_071613248.1">
    <property type="nucleotide sequence ID" value="NZ_CP015756.1"/>
</dbReference>
<dbReference type="InterPro" id="IPR043129">
    <property type="entry name" value="ATPase_NBD"/>
</dbReference>
<dbReference type="PANTHER" id="PTHR21060:SF15">
    <property type="entry name" value="ACETATE KINASE-RELATED"/>
    <property type="match status" value="1"/>
</dbReference>
<feature type="binding site" evidence="7">
    <location>
        <position position="384"/>
    </location>
    <ligand>
        <name>Mg(2+)</name>
        <dbReference type="ChEBI" id="CHEBI:18420"/>
    </ligand>
</feature>
<comment type="pathway">
    <text evidence="7">Metabolic intermediate biosynthesis; acetyl-CoA biosynthesis; acetyl-CoA from acetate: step 1/2.</text>
</comment>
<feature type="binding site" evidence="7">
    <location>
        <begin position="282"/>
        <end position="284"/>
    </location>
    <ligand>
        <name>ATP</name>
        <dbReference type="ChEBI" id="CHEBI:30616"/>
    </ligand>
</feature>
<comment type="cofactor">
    <cofactor evidence="7">
        <name>Mg(2+)</name>
        <dbReference type="ChEBI" id="CHEBI:18420"/>
    </cofactor>
    <cofactor evidence="7">
        <name>Mn(2+)</name>
        <dbReference type="ChEBI" id="CHEBI:29035"/>
    </cofactor>
    <text evidence="7">Mg(2+). Can also accept Mn(2+).</text>
</comment>
<evidence type="ECO:0000256" key="1">
    <source>
        <dbReference type="ARBA" id="ARBA00008748"/>
    </source>
</evidence>
<evidence type="ECO:0000256" key="8">
    <source>
        <dbReference type="RuleBase" id="RU003835"/>
    </source>
</evidence>
<dbReference type="GO" id="GO:0008776">
    <property type="term" value="F:acetate kinase activity"/>
    <property type="evidence" value="ECO:0007669"/>
    <property type="project" value="UniProtKB-UniRule"/>
</dbReference>
<dbReference type="KEGG" id="ceu:A7L45_13180"/>
<feature type="active site" description="Proton donor/acceptor" evidence="7">
    <location>
        <position position="147"/>
    </location>
</feature>
<proteinExistence type="inferred from homology"/>
<accession>A0A1J0GI14</accession>
<dbReference type="Pfam" id="PF00871">
    <property type="entry name" value="Acetate_kinase"/>
    <property type="match status" value="1"/>
</dbReference>
<dbReference type="AlphaFoldDB" id="A0A1J0GI14"/>
<dbReference type="UniPathway" id="UPA00340">
    <property type="reaction ID" value="UER00458"/>
</dbReference>
<evidence type="ECO:0000256" key="4">
    <source>
        <dbReference type="ARBA" id="ARBA00022741"/>
    </source>
</evidence>
<protein>
    <recommendedName>
        <fullName evidence="7">Acetate kinase</fullName>
        <ecNumber evidence="7">2.7.2.1</ecNumber>
    </recommendedName>
    <alternativeName>
        <fullName evidence="7">Acetokinase</fullName>
    </alternativeName>
</protein>
<dbReference type="InterPro" id="IPR004372">
    <property type="entry name" value="Ac/propionate_kinase"/>
</dbReference>
<evidence type="ECO:0000256" key="7">
    <source>
        <dbReference type="HAMAP-Rule" id="MF_00020"/>
    </source>
</evidence>
<keyword evidence="4 7" id="KW-0547">Nucleotide-binding</keyword>
<dbReference type="Gene3D" id="3.30.420.40">
    <property type="match status" value="2"/>
</dbReference>
<evidence type="ECO:0000313" key="10">
    <source>
        <dbReference type="Proteomes" id="UP000182569"/>
    </source>
</evidence>
<keyword evidence="6 7" id="KW-0067">ATP-binding</keyword>
<feature type="binding site" evidence="7">
    <location>
        <position position="14"/>
    </location>
    <ligand>
        <name>ATP</name>
        <dbReference type="ChEBI" id="CHEBI:30616"/>
    </ligand>
</feature>
<dbReference type="PROSITE" id="PS01076">
    <property type="entry name" value="ACETATE_KINASE_2"/>
    <property type="match status" value="1"/>
</dbReference>
<comment type="function">
    <text evidence="7">Catalyzes the formation of acetyl phosphate from acetate and ATP. Can also catalyze the reverse reaction.</text>
</comment>
<feature type="site" description="Transition state stabilizer" evidence="7">
    <location>
        <position position="179"/>
    </location>
</feature>
<keyword evidence="2 7" id="KW-0963">Cytoplasm</keyword>
<evidence type="ECO:0000256" key="2">
    <source>
        <dbReference type="ARBA" id="ARBA00022490"/>
    </source>
</evidence>
<gene>
    <name evidence="7" type="primary">ackA</name>
    <name evidence="9" type="ORF">A7L45_13180</name>
</gene>
<keyword evidence="3 7" id="KW-0808">Transferase</keyword>
<dbReference type="STRING" id="1552.A7L45_13180"/>
<keyword evidence="5 7" id="KW-0418">Kinase</keyword>
<dbReference type="GO" id="GO:0006083">
    <property type="term" value="P:acetate metabolic process"/>
    <property type="evidence" value="ECO:0007669"/>
    <property type="project" value="TreeGrafter"/>
</dbReference>
<evidence type="ECO:0000313" key="9">
    <source>
        <dbReference type="EMBL" id="APC40955.1"/>
    </source>
</evidence>
<feature type="binding site" evidence="7">
    <location>
        <position position="90"/>
    </location>
    <ligand>
        <name>substrate</name>
    </ligand>
</feature>
<dbReference type="EMBL" id="CP015756">
    <property type="protein sequence ID" value="APC40955.1"/>
    <property type="molecule type" value="Genomic_DNA"/>
</dbReference>
<dbReference type="InterPro" id="IPR000890">
    <property type="entry name" value="Aliphatic_acid_kin_short-chain"/>
</dbReference>
<evidence type="ECO:0000256" key="6">
    <source>
        <dbReference type="ARBA" id="ARBA00022840"/>
    </source>
</evidence>
<keyword evidence="7" id="KW-0479">Metal-binding</keyword>
<keyword evidence="7" id="KW-0460">Magnesium</keyword>
<feature type="binding site" evidence="7">
    <location>
        <begin position="207"/>
        <end position="211"/>
    </location>
    <ligand>
        <name>ATP</name>
        <dbReference type="ChEBI" id="CHEBI:30616"/>
    </ligand>
</feature>
<dbReference type="GO" id="GO:0005524">
    <property type="term" value="F:ATP binding"/>
    <property type="evidence" value="ECO:0007669"/>
    <property type="project" value="UniProtKB-KW"/>
</dbReference>
<feature type="binding site" evidence="7">
    <location>
        <begin position="331"/>
        <end position="335"/>
    </location>
    <ligand>
        <name>ATP</name>
        <dbReference type="ChEBI" id="CHEBI:30616"/>
    </ligand>
</feature>
<dbReference type="OrthoDB" id="9802453at2"/>
<comment type="catalytic activity">
    <reaction evidence="7">
        <text>acetate + ATP = acetyl phosphate + ADP</text>
        <dbReference type="Rhea" id="RHEA:11352"/>
        <dbReference type="ChEBI" id="CHEBI:22191"/>
        <dbReference type="ChEBI" id="CHEBI:30089"/>
        <dbReference type="ChEBI" id="CHEBI:30616"/>
        <dbReference type="ChEBI" id="CHEBI:456216"/>
        <dbReference type="EC" id="2.7.2.1"/>
    </reaction>
</comment>
<comment type="subunit">
    <text evidence="7">Homodimer.</text>
</comment>
<dbReference type="GO" id="GO:0006085">
    <property type="term" value="P:acetyl-CoA biosynthetic process"/>
    <property type="evidence" value="ECO:0007669"/>
    <property type="project" value="UniProtKB-UniRule"/>
</dbReference>
<comment type="subcellular location">
    <subcellularLocation>
        <location evidence="7">Cytoplasm</location>
    </subcellularLocation>
</comment>
<dbReference type="Proteomes" id="UP000182569">
    <property type="component" value="Chromosome"/>
</dbReference>
<dbReference type="InterPro" id="IPR023865">
    <property type="entry name" value="Aliphatic_acid_kinase_CS"/>
</dbReference>
<dbReference type="PROSITE" id="PS01075">
    <property type="entry name" value="ACETATE_KINASE_1"/>
    <property type="match status" value="1"/>
</dbReference>
<dbReference type="PANTHER" id="PTHR21060">
    <property type="entry name" value="ACETATE KINASE"/>
    <property type="match status" value="1"/>
</dbReference>
<feature type="site" description="Transition state stabilizer" evidence="7">
    <location>
        <position position="240"/>
    </location>
</feature>
<dbReference type="GO" id="GO:0005737">
    <property type="term" value="C:cytoplasm"/>
    <property type="evidence" value="ECO:0007669"/>
    <property type="project" value="UniProtKB-SubCell"/>
</dbReference>
<dbReference type="EC" id="2.7.2.1" evidence="7"/>
<evidence type="ECO:0000256" key="3">
    <source>
        <dbReference type="ARBA" id="ARBA00022679"/>
    </source>
</evidence>
<dbReference type="PRINTS" id="PR00471">
    <property type="entry name" value="ACETATEKNASE"/>
</dbReference>
<sequence>MKILVINCGSSSLKYQLIDMENEQCVALGLVERIATKKSILTQKVDGKKYIIEEPMENHTDAIRVVLGALVDHEHGVIKDLSEIGAVGHRVVHGGEKYANSVILNDEVMKGLEECTKLAPLHNPANIIGINACKALMPNTKMVAVFDTAFHQTIPEVAYIYPLPYRLYTDHSVRKYGFHGTSHKYVSDKAAEMMGKDIKKLKLITCHLGNGASISAIQNGKSVETSMGFTPLEGMAMGTRCGSIDPAIVIYMMKELKLTVDEVDNLMNKESGLLGISGVSSDFRDVNSAATNDGNQRAQLAIDIFCYKAKKFIGAYAAVMGGVDAIIFTAGLGENSSRIREGVCAGLEFLGAVLDKSKNNVSGIEAEVNTDDSKTKILVIPTNEELVIARDTMALIK</sequence>
<dbReference type="CDD" id="cd24010">
    <property type="entry name" value="ASKHA_NBD_AcK_PK"/>
    <property type="match status" value="1"/>
</dbReference>
<dbReference type="GO" id="GO:0000287">
    <property type="term" value="F:magnesium ion binding"/>
    <property type="evidence" value="ECO:0007669"/>
    <property type="project" value="UniProtKB-UniRule"/>
</dbReference>